<feature type="binding site" evidence="6">
    <location>
        <position position="160"/>
    </location>
    <ligand>
        <name>S-adenosyl-L-methionine</name>
        <dbReference type="ChEBI" id="CHEBI:59789"/>
    </ligand>
</feature>
<dbReference type="Gene3D" id="3.40.50.150">
    <property type="entry name" value="Vaccinia Virus protein VP39"/>
    <property type="match status" value="1"/>
</dbReference>
<dbReference type="HAMAP" id="MF_00735">
    <property type="entry name" value="Methyltr_PrmA"/>
    <property type="match status" value="1"/>
</dbReference>
<dbReference type="PANTHER" id="PTHR43648:SF1">
    <property type="entry name" value="ELECTRON TRANSFER FLAVOPROTEIN BETA SUBUNIT LYSINE METHYLTRANSFERASE"/>
    <property type="match status" value="1"/>
</dbReference>
<evidence type="ECO:0000256" key="2">
    <source>
        <dbReference type="ARBA" id="ARBA00022490"/>
    </source>
</evidence>
<evidence type="ECO:0000313" key="7">
    <source>
        <dbReference type="EMBL" id="HGV55419.1"/>
    </source>
</evidence>
<keyword evidence="7" id="KW-0689">Ribosomal protein</keyword>
<gene>
    <name evidence="6" type="primary">prmA</name>
    <name evidence="7" type="ORF">ENT73_04965</name>
</gene>
<keyword evidence="3 6" id="KW-0489">Methyltransferase</keyword>
<keyword evidence="7" id="KW-0687">Ribonucleoprotein</keyword>
<proteinExistence type="inferred from homology"/>
<dbReference type="InterPro" id="IPR050078">
    <property type="entry name" value="Ribosomal_L11_MeTrfase_PrmA"/>
</dbReference>
<dbReference type="AlphaFoldDB" id="A0A832LWH4"/>
<evidence type="ECO:0000256" key="1">
    <source>
        <dbReference type="ARBA" id="ARBA00009741"/>
    </source>
</evidence>
<dbReference type="PANTHER" id="PTHR43648">
    <property type="entry name" value="ELECTRON TRANSFER FLAVOPROTEIN BETA SUBUNIT LYSINE METHYLTRANSFERASE"/>
    <property type="match status" value="1"/>
</dbReference>
<dbReference type="CDD" id="cd02440">
    <property type="entry name" value="AdoMet_MTases"/>
    <property type="match status" value="1"/>
</dbReference>
<evidence type="ECO:0000256" key="4">
    <source>
        <dbReference type="ARBA" id="ARBA00022679"/>
    </source>
</evidence>
<keyword evidence="5 6" id="KW-0949">S-adenosyl-L-methionine</keyword>
<feature type="binding site" evidence="6">
    <location>
        <position position="225"/>
    </location>
    <ligand>
        <name>S-adenosyl-L-methionine</name>
        <dbReference type="ChEBI" id="CHEBI:59789"/>
    </ligand>
</feature>
<dbReference type="InterPro" id="IPR004498">
    <property type="entry name" value="Ribosomal_PrmA_MeTrfase"/>
</dbReference>
<organism evidence="7">
    <name type="scientific">Caldimicrobium thiodismutans</name>
    <dbReference type="NCBI Taxonomy" id="1653476"/>
    <lineage>
        <taxon>Bacteria</taxon>
        <taxon>Pseudomonadati</taxon>
        <taxon>Thermodesulfobacteriota</taxon>
        <taxon>Thermodesulfobacteria</taxon>
        <taxon>Thermodesulfobacteriales</taxon>
        <taxon>Thermodesulfobacteriaceae</taxon>
        <taxon>Caldimicrobium</taxon>
    </lineage>
</organism>
<dbReference type="SUPFAM" id="SSF53335">
    <property type="entry name" value="S-adenosyl-L-methionine-dependent methyltransferases"/>
    <property type="match status" value="1"/>
</dbReference>
<evidence type="ECO:0000256" key="6">
    <source>
        <dbReference type="HAMAP-Rule" id="MF_00735"/>
    </source>
</evidence>
<keyword evidence="2 6" id="KW-0963">Cytoplasm</keyword>
<dbReference type="GO" id="GO:0005737">
    <property type="term" value="C:cytoplasm"/>
    <property type="evidence" value="ECO:0007669"/>
    <property type="project" value="UniProtKB-SubCell"/>
</dbReference>
<comment type="subcellular location">
    <subcellularLocation>
        <location evidence="6">Cytoplasm</location>
    </subcellularLocation>
</comment>
<dbReference type="PIRSF" id="PIRSF000401">
    <property type="entry name" value="RPL11_MTase"/>
    <property type="match status" value="1"/>
</dbReference>
<accession>A0A832LWH4</accession>
<feature type="binding site" evidence="6">
    <location>
        <position position="133"/>
    </location>
    <ligand>
        <name>S-adenosyl-L-methionine</name>
        <dbReference type="ChEBI" id="CHEBI:59789"/>
    </ligand>
</feature>
<reference evidence="7" key="1">
    <citation type="journal article" date="2020" name="mSystems">
        <title>Genome- and Community-Level Interaction Insights into Carbon Utilization and Element Cycling Functions of Hydrothermarchaeota in Hydrothermal Sediment.</title>
        <authorList>
            <person name="Zhou Z."/>
            <person name="Liu Y."/>
            <person name="Xu W."/>
            <person name="Pan J."/>
            <person name="Luo Z.H."/>
            <person name="Li M."/>
        </authorList>
    </citation>
    <scope>NUCLEOTIDE SEQUENCE [LARGE SCALE GENOMIC DNA]</scope>
    <source>
        <strain evidence="7">SpSt-605</strain>
    </source>
</reference>
<dbReference type="GO" id="GO:0005840">
    <property type="term" value="C:ribosome"/>
    <property type="evidence" value="ECO:0007669"/>
    <property type="project" value="UniProtKB-KW"/>
</dbReference>
<dbReference type="Pfam" id="PF06325">
    <property type="entry name" value="PrmA"/>
    <property type="match status" value="1"/>
</dbReference>
<dbReference type="GO" id="GO:0032259">
    <property type="term" value="P:methylation"/>
    <property type="evidence" value="ECO:0007669"/>
    <property type="project" value="UniProtKB-KW"/>
</dbReference>
<comment type="caution">
    <text evidence="7">The sequence shown here is derived from an EMBL/GenBank/DDBJ whole genome shotgun (WGS) entry which is preliminary data.</text>
</comment>
<sequence>MYLLFSVTIPKELAEPFEEELYFITGLSWETQVTEEKTIFKFYFPLSLNPKDEEKLSTLEKLTAKFDSAVPEYTLIKRENWEIIWKYHFKPLKVGKKLLILPPWEEASLSSEEEIVIYIDPGQAFGTGHHATTQLMLENLESFLEEITKIKEAPLILDLGCGTGILSIAAAKLCPKATIYAVDIDELALEATEKNAKLNHVWEQIKIASAIPEEINIKFDLILANIGFRELKSLAPSFTQYCHPKNTLLLLSGVLREDLPELEKVYISLGFQKLKSQFLKEWSLLALRAP</sequence>
<comment type="similarity">
    <text evidence="1 6">Belongs to the methyltransferase superfamily. PrmA family.</text>
</comment>
<comment type="function">
    <text evidence="6">Methylates ribosomal protein L11.</text>
</comment>
<dbReference type="EC" id="2.1.1.-" evidence="6"/>
<evidence type="ECO:0000256" key="3">
    <source>
        <dbReference type="ARBA" id="ARBA00022603"/>
    </source>
</evidence>
<evidence type="ECO:0000256" key="5">
    <source>
        <dbReference type="ARBA" id="ARBA00022691"/>
    </source>
</evidence>
<dbReference type="InterPro" id="IPR029063">
    <property type="entry name" value="SAM-dependent_MTases_sf"/>
</dbReference>
<name>A0A832LWH4_9BACT</name>
<comment type="catalytic activity">
    <reaction evidence="6">
        <text>L-lysyl-[protein] + 3 S-adenosyl-L-methionine = N(6),N(6),N(6)-trimethyl-L-lysyl-[protein] + 3 S-adenosyl-L-homocysteine + 3 H(+)</text>
        <dbReference type="Rhea" id="RHEA:54192"/>
        <dbReference type="Rhea" id="RHEA-COMP:9752"/>
        <dbReference type="Rhea" id="RHEA-COMP:13826"/>
        <dbReference type="ChEBI" id="CHEBI:15378"/>
        <dbReference type="ChEBI" id="CHEBI:29969"/>
        <dbReference type="ChEBI" id="CHEBI:57856"/>
        <dbReference type="ChEBI" id="CHEBI:59789"/>
        <dbReference type="ChEBI" id="CHEBI:61961"/>
    </reaction>
</comment>
<protein>
    <recommendedName>
        <fullName evidence="6">Ribosomal protein L11 methyltransferase</fullName>
        <shortName evidence="6">L11 Mtase</shortName>
        <ecNumber evidence="6">2.1.1.-</ecNumber>
    </recommendedName>
</protein>
<dbReference type="EMBL" id="DSZU01000084">
    <property type="protein sequence ID" value="HGV55419.1"/>
    <property type="molecule type" value="Genomic_DNA"/>
</dbReference>
<keyword evidence="4 6" id="KW-0808">Transferase</keyword>
<dbReference type="GO" id="GO:0008276">
    <property type="term" value="F:protein methyltransferase activity"/>
    <property type="evidence" value="ECO:0007669"/>
    <property type="project" value="UniProtKB-UniRule"/>
</dbReference>
<feature type="binding site" evidence="6">
    <location>
        <position position="183"/>
    </location>
    <ligand>
        <name>S-adenosyl-L-methionine</name>
        <dbReference type="ChEBI" id="CHEBI:59789"/>
    </ligand>
</feature>